<dbReference type="OrthoDB" id="1321649at2"/>
<dbReference type="RefSeq" id="WP_126598997.1">
    <property type="nucleotide sequence ID" value="NZ_BIFQ01000001.1"/>
</dbReference>
<keyword evidence="3" id="KW-1185">Reference proteome</keyword>
<dbReference type="Gene3D" id="3.30.460.10">
    <property type="entry name" value="Beta Polymerase, domain 2"/>
    <property type="match status" value="1"/>
</dbReference>
<protein>
    <recommendedName>
        <fullName evidence="1">Polymerase nucleotidyl transferase domain-containing protein</fullName>
    </recommendedName>
</protein>
<organism evidence="2 3">
    <name type="scientific">Dictyobacter aurantiacus</name>
    <dbReference type="NCBI Taxonomy" id="1936993"/>
    <lineage>
        <taxon>Bacteria</taxon>
        <taxon>Bacillati</taxon>
        <taxon>Chloroflexota</taxon>
        <taxon>Ktedonobacteria</taxon>
        <taxon>Ktedonobacterales</taxon>
        <taxon>Dictyobacteraceae</taxon>
        <taxon>Dictyobacter</taxon>
    </lineage>
</organism>
<evidence type="ECO:0000259" key="1">
    <source>
        <dbReference type="Pfam" id="PF01909"/>
    </source>
</evidence>
<gene>
    <name evidence="2" type="ORF">KDAU_49340</name>
</gene>
<dbReference type="EMBL" id="BIFQ01000001">
    <property type="protein sequence ID" value="GCE07605.1"/>
    <property type="molecule type" value="Genomic_DNA"/>
</dbReference>
<reference evidence="3" key="1">
    <citation type="submission" date="2018-12" db="EMBL/GenBank/DDBJ databases">
        <title>Tengunoibacter tsumagoiensis gen. nov., sp. nov., Dictyobacter kobayashii sp. nov., D. alpinus sp. nov., and D. joshuensis sp. nov. and description of Dictyobacteraceae fam. nov. within the order Ktedonobacterales isolated from Tengu-no-mugimeshi.</title>
        <authorList>
            <person name="Wang C.M."/>
            <person name="Zheng Y."/>
            <person name="Sakai Y."/>
            <person name="Toyoda A."/>
            <person name="Minakuchi Y."/>
            <person name="Abe K."/>
            <person name="Yokota A."/>
            <person name="Yabe S."/>
        </authorList>
    </citation>
    <scope>NUCLEOTIDE SEQUENCE [LARGE SCALE GENOMIC DNA]</scope>
    <source>
        <strain evidence="3">S-27</strain>
    </source>
</reference>
<dbReference type="Proteomes" id="UP000287224">
    <property type="component" value="Unassembled WGS sequence"/>
</dbReference>
<feature type="domain" description="Polymerase nucleotidyl transferase" evidence="1">
    <location>
        <begin position="20"/>
        <end position="59"/>
    </location>
</feature>
<dbReference type="InterPro" id="IPR043519">
    <property type="entry name" value="NT_sf"/>
</dbReference>
<name>A0A401ZL79_9CHLR</name>
<accession>A0A401ZL79</accession>
<dbReference type="SUPFAM" id="SSF81301">
    <property type="entry name" value="Nucleotidyltransferase"/>
    <property type="match status" value="1"/>
</dbReference>
<proteinExistence type="predicted"/>
<evidence type="ECO:0000313" key="3">
    <source>
        <dbReference type="Proteomes" id="UP000287224"/>
    </source>
</evidence>
<dbReference type="CDD" id="cd05403">
    <property type="entry name" value="NT_KNTase_like"/>
    <property type="match status" value="1"/>
</dbReference>
<dbReference type="InterPro" id="IPR002934">
    <property type="entry name" value="Polymerase_NTP_transf_dom"/>
</dbReference>
<dbReference type="GO" id="GO:0016779">
    <property type="term" value="F:nucleotidyltransferase activity"/>
    <property type="evidence" value="ECO:0007669"/>
    <property type="project" value="InterPro"/>
</dbReference>
<comment type="caution">
    <text evidence="2">The sequence shown here is derived from an EMBL/GenBank/DDBJ whole genome shotgun (WGS) entry which is preliminary data.</text>
</comment>
<dbReference type="Pfam" id="PF01909">
    <property type="entry name" value="NTP_transf_2"/>
    <property type="match status" value="1"/>
</dbReference>
<dbReference type="AlphaFoldDB" id="A0A401ZL79"/>
<sequence length="262" mass="29875">MVQDLAAFPERFHAAVQAIERLQFQDRYLGAFIFGSLARQEATDQSDCDVQVIVDEDNPCANINHPVIGGVKLDLTFLSLAQLKARTQQEMERRERIPMIAESLTVFDKTGQLSALREQAMQVQPWKARPEELQLLQFMFFHGNNKVERNLDADPVTALLAMHVGLDDFLHYHYQIQGRWWVSSKRLLADLRGWDPPLSQLVEQFVTTGELHAKFGYWSAIIDHIMKPIGGRQPIEENNCECAVCRHDLGVLFSQTGDARSN</sequence>
<evidence type="ECO:0000313" key="2">
    <source>
        <dbReference type="EMBL" id="GCE07605.1"/>
    </source>
</evidence>